<dbReference type="SUPFAM" id="SSF103473">
    <property type="entry name" value="MFS general substrate transporter"/>
    <property type="match status" value="1"/>
</dbReference>
<reference evidence="2 3" key="1">
    <citation type="submission" date="2020-03" db="EMBL/GenBank/DDBJ databases">
        <title>WGS of the type strain of Planosporangium spp.</title>
        <authorList>
            <person name="Thawai C."/>
        </authorList>
    </citation>
    <scope>NUCLEOTIDE SEQUENCE [LARGE SCALE GENOMIC DNA]</scope>
    <source>
        <strain evidence="2 3">TBRC 5610</strain>
    </source>
</reference>
<feature type="transmembrane region" description="Helical" evidence="1">
    <location>
        <begin position="346"/>
        <end position="365"/>
    </location>
</feature>
<protein>
    <submittedName>
        <fullName evidence="2">MFS transporter</fullName>
    </submittedName>
</protein>
<accession>A0ABX0Y1G5</accession>
<feature type="transmembrane region" description="Helical" evidence="1">
    <location>
        <begin position="321"/>
        <end position="340"/>
    </location>
</feature>
<feature type="transmembrane region" description="Helical" evidence="1">
    <location>
        <begin position="156"/>
        <end position="178"/>
    </location>
</feature>
<feature type="transmembrane region" description="Helical" evidence="1">
    <location>
        <begin position="34"/>
        <end position="55"/>
    </location>
</feature>
<dbReference type="Pfam" id="PF07690">
    <property type="entry name" value="MFS_1"/>
    <property type="match status" value="1"/>
</dbReference>
<feature type="transmembrane region" description="Helical" evidence="1">
    <location>
        <begin position="263"/>
        <end position="283"/>
    </location>
</feature>
<keyword evidence="1" id="KW-0812">Transmembrane</keyword>
<feature type="transmembrane region" description="Helical" evidence="1">
    <location>
        <begin position="231"/>
        <end position="251"/>
    </location>
</feature>
<gene>
    <name evidence="2" type="ORF">HC031_17045</name>
</gene>
<dbReference type="EMBL" id="JAATVY010000011">
    <property type="protein sequence ID" value="NJC71410.1"/>
    <property type="molecule type" value="Genomic_DNA"/>
</dbReference>
<keyword evidence="3" id="KW-1185">Reference proteome</keyword>
<evidence type="ECO:0000313" key="2">
    <source>
        <dbReference type="EMBL" id="NJC71410.1"/>
    </source>
</evidence>
<sequence>MKVSRDAAAIGSSLVLYSLSLGISNVALPLLAVHAGYGVAAVGALTAASAVAQFLMRMTIGAASRRYSDRALVGFAASLLAASGLLVSGSTAVVPFIAAELLQGASRAYFWTGSQLHVLRDNGSSLRGIAAVNGASSIGLLAGPLVAGLLTQRSVSAMAVAAVVAALAALPTRAMAYIAPANQQSRTRLRDVWRIRSVLAGYWASATGGAWSGLVNSYGPVVLARAGQSSSTIGALISCANAANILGSVVISRLPRRHVTTGYVACTATAGIGTVLVGLMSGIAPLTSAALVLSGFGAGTLLTLGPSLATDGVRPESRPDALAAAGTFRAAALFAAPLGVAVLSHVLPLGLAVAALGIPIMLTTLHRPEPGQQR</sequence>
<organism evidence="2 3">
    <name type="scientific">Planosporangium thailandense</name>
    <dbReference type="NCBI Taxonomy" id="765197"/>
    <lineage>
        <taxon>Bacteria</taxon>
        <taxon>Bacillati</taxon>
        <taxon>Actinomycetota</taxon>
        <taxon>Actinomycetes</taxon>
        <taxon>Micromonosporales</taxon>
        <taxon>Micromonosporaceae</taxon>
        <taxon>Planosporangium</taxon>
    </lineage>
</organism>
<proteinExistence type="predicted"/>
<comment type="caution">
    <text evidence="2">The sequence shown here is derived from an EMBL/GenBank/DDBJ whole genome shotgun (WGS) entry which is preliminary data.</text>
</comment>
<dbReference type="PANTHER" id="PTHR23521:SF2">
    <property type="entry name" value="TRANSPORTER MFS SUPERFAMILY"/>
    <property type="match status" value="1"/>
</dbReference>
<keyword evidence="1" id="KW-0472">Membrane</keyword>
<name>A0ABX0Y1G5_9ACTN</name>
<dbReference type="Proteomes" id="UP000722989">
    <property type="component" value="Unassembled WGS sequence"/>
</dbReference>
<feature type="transmembrane region" description="Helical" evidence="1">
    <location>
        <begin position="7"/>
        <end position="28"/>
    </location>
</feature>
<evidence type="ECO:0000313" key="3">
    <source>
        <dbReference type="Proteomes" id="UP000722989"/>
    </source>
</evidence>
<dbReference type="Gene3D" id="1.20.1250.20">
    <property type="entry name" value="MFS general substrate transporter like domains"/>
    <property type="match status" value="2"/>
</dbReference>
<feature type="transmembrane region" description="Helical" evidence="1">
    <location>
        <begin position="199"/>
        <end position="219"/>
    </location>
</feature>
<keyword evidence="1" id="KW-1133">Transmembrane helix</keyword>
<feature type="transmembrane region" description="Helical" evidence="1">
    <location>
        <begin position="67"/>
        <end position="86"/>
    </location>
</feature>
<dbReference type="InterPro" id="IPR011701">
    <property type="entry name" value="MFS"/>
</dbReference>
<dbReference type="RefSeq" id="WP_167926309.1">
    <property type="nucleotide sequence ID" value="NZ_JAATVY010000011.1"/>
</dbReference>
<feature type="transmembrane region" description="Helical" evidence="1">
    <location>
        <begin position="289"/>
        <end position="309"/>
    </location>
</feature>
<evidence type="ECO:0000256" key="1">
    <source>
        <dbReference type="SAM" id="Phobius"/>
    </source>
</evidence>
<dbReference type="InterPro" id="IPR036259">
    <property type="entry name" value="MFS_trans_sf"/>
</dbReference>
<dbReference type="PANTHER" id="PTHR23521">
    <property type="entry name" value="TRANSPORTER MFS SUPERFAMILY"/>
    <property type="match status" value="1"/>
</dbReference>